<dbReference type="Proteomes" id="UP000030686">
    <property type="component" value="Unassembled WGS sequence"/>
</dbReference>
<accession>W6Q167</accession>
<dbReference type="EMBL" id="HG792015">
    <property type="protein sequence ID" value="CDM29716.1"/>
    <property type="molecule type" value="Genomic_DNA"/>
</dbReference>
<organism evidence="1 2">
    <name type="scientific">Penicillium roqueforti (strain FM164)</name>
    <dbReference type="NCBI Taxonomy" id="1365484"/>
    <lineage>
        <taxon>Eukaryota</taxon>
        <taxon>Fungi</taxon>
        <taxon>Dikarya</taxon>
        <taxon>Ascomycota</taxon>
        <taxon>Pezizomycotina</taxon>
        <taxon>Eurotiomycetes</taxon>
        <taxon>Eurotiomycetidae</taxon>
        <taxon>Eurotiales</taxon>
        <taxon>Aspergillaceae</taxon>
        <taxon>Penicillium</taxon>
    </lineage>
</organism>
<reference evidence="1" key="1">
    <citation type="journal article" date="2014" name="Nat. Commun.">
        <title>Multiple recent horizontal transfers of a large genomic region in cheese making fungi.</title>
        <authorList>
            <person name="Cheeseman K."/>
            <person name="Ropars J."/>
            <person name="Renault P."/>
            <person name="Dupont J."/>
            <person name="Gouzy J."/>
            <person name="Branca A."/>
            <person name="Abraham A.L."/>
            <person name="Ceppi M."/>
            <person name="Conseiller E."/>
            <person name="Debuchy R."/>
            <person name="Malagnac F."/>
            <person name="Goarin A."/>
            <person name="Silar P."/>
            <person name="Lacoste S."/>
            <person name="Sallet E."/>
            <person name="Bensimon A."/>
            <person name="Giraud T."/>
            <person name="Brygoo Y."/>
        </authorList>
    </citation>
    <scope>NUCLEOTIDE SEQUENCE [LARGE SCALE GENOMIC DNA]</scope>
    <source>
        <strain evidence="1">FM164</strain>
    </source>
</reference>
<dbReference type="AlphaFoldDB" id="W6Q167"/>
<sequence length="56" mass="6309">MRYGSHLRLAGYVSAAGFFLTTNNTSSCHQKHIHDRNPIRVSEQISHGTWLGSRIV</sequence>
<evidence type="ECO:0000313" key="1">
    <source>
        <dbReference type="EMBL" id="CDM29716.1"/>
    </source>
</evidence>
<evidence type="ECO:0000313" key="2">
    <source>
        <dbReference type="Proteomes" id="UP000030686"/>
    </source>
</evidence>
<protein>
    <submittedName>
        <fullName evidence="1">Genomic scaffold, ProqFM164S01</fullName>
    </submittedName>
</protein>
<keyword evidence="2" id="KW-1185">Reference proteome</keyword>
<gene>
    <name evidence="1" type="ORF">PROQFM164_S01g003528</name>
</gene>
<proteinExistence type="predicted"/>
<name>W6Q167_PENRF</name>